<feature type="compositionally biased region" description="Polar residues" evidence="1">
    <location>
        <begin position="434"/>
        <end position="446"/>
    </location>
</feature>
<dbReference type="PANTHER" id="PTHR46033:SF8">
    <property type="entry name" value="PROTEIN MAINTENANCE OF MERISTEMS-LIKE"/>
    <property type="match status" value="1"/>
</dbReference>
<feature type="domain" description="Aminotransferase-like plant mobile" evidence="2">
    <location>
        <begin position="212"/>
        <end position="357"/>
    </location>
</feature>
<evidence type="ECO:0000256" key="1">
    <source>
        <dbReference type="SAM" id="MobiDB-lite"/>
    </source>
</evidence>
<dbReference type="InterPro" id="IPR019557">
    <property type="entry name" value="AminoTfrase-like_pln_mobile"/>
</dbReference>
<dbReference type="AlphaFoldDB" id="A0AAV1DUW3"/>
<feature type="region of interest" description="Disordered" evidence="1">
    <location>
        <begin position="25"/>
        <end position="77"/>
    </location>
</feature>
<protein>
    <submittedName>
        <fullName evidence="3">OLC1v1011949C1</fullName>
    </submittedName>
</protein>
<keyword evidence="4" id="KW-1185">Reference proteome</keyword>
<reference evidence="3" key="1">
    <citation type="submission" date="2023-03" db="EMBL/GenBank/DDBJ databases">
        <authorList>
            <person name="Julca I."/>
        </authorList>
    </citation>
    <scope>NUCLEOTIDE SEQUENCE</scope>
</reference>
<dbReference type="Proteomes" id="UP001161247">
    <property type="component" value="Chromosome 7"/>
</dbReference>
<evidence type="ECO:0000313" key="3">
    <source>
        <dbReference type="EMBL" id="CAI9111665.1"/>
    </source>
</evidence>
<evidence type="ECO:0000259" key="2">
    <source>
        <dbReference type="Pfam" id="PF10536"/>
    </source>
</evidence>
<gene>
    <name evidence="3" type="ORF">OLC1_LOCUS19003</name>
</gene>
<feature type="compositionally biased region" description="Basic and acidic residues" evidence="1">
    <location>
        <begin position="497"/>
        <end position="521"/>
    </location>
</feature>
<dbReference type="GO" id="GO:0010073">
    <property type="term" value="P:meristem maintenance"/>
    <property type="evidence" value="ECO:0007669"/>
    <property type="project" value="InterPro"/>
</dbReference>
<name>A0AAV1DUW3_OLDCO</name>
<dbReference type="Pfam" id="PF10536">
    <property type="entry name" value="PMD"/>
    <property type="match status" value="1"/>
</dbReference>
<feature type="region of interest" description="Disordered" evidence="1">
    <location>
        <begin position="394"/>
        <end position="418"/>
    </location>
</feature>
<feature type="region of interest" description="Disordered" evidence="1">
    <location>
        <begin position="170"/>
        <end position="191"/>
    </location>
</feature>
<feature type="compositionally biased region" description="Acidic residues" evidence="1">
    <location>
        <begin position="62"/>
        <end position="76"/>
    </location>
</feature>
<evidence type="ECO:0000313" key="4">
    <source>
        <dbReference type="Proteomes" id="UP001161247"/>
    </source>
</evidence>
<accession>A0AAV1DUW3</accession>
<sequence>MSWIYRGAHLRPALYVEVADEPVQDVGEGTTSGQYDGAGSSGVGGTNEDDDDTEDDVHGNSDEEYVPSDESDDDYSDHDASSVVISILTTSVTWTSLNWMSILMGSQCGTTNKLFQENIDEIDKCHSPLATNPMKRYEDYRIHQMGHEVTRFSKRNQKYQVVTYSPPDRPWKGGNIHEGMETGSSSSSQSRQYDLQQGPIDKSLLVFNDDHRWNRPRKVGDITRFNLTAYRDQLAVLQEHNFVWMPYSPAILADIDPSCSAGSAIWMSQTWLLYFDIREPHIPGRVLRQFSFLQRVPDNTFIMEKKEIEKLHKETRGKKCRDDVIQRWENRHNTLAGLQTDMTLEPQAALEYLVWYQNHTVTLVNNPSDYRRPCGFRGSTESLHIMTSVWADSENPSQDFAPADPTQEYIPPRPPRTDRGGFQLGSVRMRKPVATQNTGGQSSTPHVSPYRPASPNHHPSPPFEQMHFDSDFINLDPNAGGFFETSYEGGHHSQHLGGDDIHHDREDDKDHEDIGDREHDDDAMILSIPLMIIMRRDRDGAQ</sequence>
<dbReference type="EMBL" id="OX459124">
    <property type="protein sequence ID" value="CAI9111665.1"/>
    <property type="molecule type" value="Genomic_DNA"/>
</dbReference>
<dbReference type="InterPro" id="IPR044824">
    <property type="entry name" value="MAIN-like"/>
</dbReference>
<feature type="region of interest" description="Disordered" evidence="1">
    <location>
        <begin position="433"/>
        <end position="465"/>
    </location>
</feature>
<feature type="region of interest" description="Disordered" evidence="1">
    <location>
        <begin position="483"/>
        <end position="521"/>
    </location>
</feature>
<organism evidence="3 4">
    <name type="scientific">Oldenlandia corymbosa var. corymbosa</name>
    <dbReference type="NCBI Taxonomy" id="529605"/>
    <lineage>
        <taxon>Eukaryota</taxon>
        <taxon>Viridiplantae</taxon>
        <taxon>Streptophyta</taxon>
        <taxon>Embryophyta</taxon>
        <taxon>Tracheophyta</taxon>
        <taxon>Spermatophyta</taxon>
        <taxon>Magnoliopsida</taxon>
        <taxon>eudicotyledons</taxon>
        <taxon>Gunneridae</taxon>
        <taxon>Pentapetalae</taxon>
        <taxon>asterids</taxon>
        <taxon>lamiids</taxon>
        <taxon>Gentianales</taxon>
        <taxon>Rubiaceae</taxon>
        <taxon>Rubioideae</taxon>
        <taxon>Spermacoceae</taxon>
        <taxon>Hedyotis-Oldenlandia complex</taxon>
        <taxon>Oldenlandia</taxon>
    </lineage>
</organism>
<proteinExistence type="predicted"/>
<dbReference type="PANTHER" id="PTHR46033">
    <property type="entry name" value="PROTEIN MAIN-LIKE 2"/>
    <property type="match status" value="1"/>
</dbReference>